<dbReference type="GO" id="GO:0046872">
    <property type="term" value="F:metal ion binding"/>
    <property type="evidence" value="ECO:0007669"/>
    <property type="project" value="UniProtKB-KW"/>
</dbReference>
<feature type="binding site" evidence="1">
    <location>
        <position position="283"/>
    </location>
    <ligand>
        <name>Mg(2+)</name>
        <dbReference type="ChEBI" id="CHEBI:18420"/>
        <label>1</label>
    </ligand>
</feature>
<protein>
    <submittedName>
        <fullName evidence="2">ADP-ribosylglycohydrolase</fullName>
    </submittedName>
</protein>
<keyword evidence="1" id="KW-0460">Magnesium</keyword>
<dbReference type="Gene3D" id="1.10.4080.10">
    <property type="entry name" value="ADP-ribosylation/Crystallin J1"/>
    <property type="match status" value="1"/>
</dbReference>
<feature type="binding site" evidence="1">
    <location>
        <position position="62"/>
    </location>
    <ligand>
        <name>Mg(2+)</name>
        <dbReference type="ChEBI" id="CHEBI:18420"/>
        <label>1</label>
    </ligand>
</feature>
<dbReference type="RefSeq" id="WP_089087509.1">
    <property type="nucleotide sequence ID" value="NZ_BCMH01000001.1"/>
</dbReference>
<feature type="binding site" evidence="1">
    <location>
        <position position="63"/>
    </location>
    <ligand>
        <name>Mg(2+)</name>
        <dbReference type="ChEBI" id="CHEBI:18420"/>
        <label>1</label>
    </ligand>
</feature>
<feature type="binding site" evidence="1">
    <location>
        <position position="284"/>
    </location>
    <ligand>
        <name>Mg(2+)</name>
        <dbReference type="ChEBI" id="CHEBI:18420"/>
        <label>1</label>
    </ligand>
</feature>
<comment type="caution">
    <text evidence="2">The sequence shown here is derived from an EMBL/GenBank/DDBJ whole genome shotgun (WGS) entry which is preliminary data.</text>
</comment>
<dbReference type="EMBL" id="BCMH01000001">
    <property type="protein sequence ID" value="GAX02517.1"/>
    <property type="molecule type" value="Genomic_DNA"/>
</dbReference>
<dbReference type="Pfam" id="PF03747">
    <property type="entry name" value="ADP_ribosyl_GH"/>
    <property type="match status" value="1"/>
</dbReference>
<dbReference type="AlphaFoldDB" id="A0A1Z5IL89"/>
<keyword evidence="3" id="KW-1185">Reference proteome</keyword>
<gene>
    <name evidence="2" type="primary">draG_1</name>
    <name evidence="2" type="ORF">IWT140_00114</name>
</gene>
<sequence length="339" mass="36633">MTTAEKIYHVLIGVAYGDALGMPTENMTGEQISERFGKVTEFLSAPPDGPINRSLPAGTVTDDTENTVFICRMLIDSQGQINRERFLKYLMQWLEEDPNSADVTGPSTKAAIEAIKAGTPIEQAGIYGTTNGAAMKIAPIGLVTSYQDIPDLVQKVAEICVPTHNTQIAIQGASVVAAAVNFLFSETEIDWDHFYDLIDDVITESARYGNQLPTPSIARRIAYGRHLADNDDEAEFLDELYHFLGTGLPTIETVPAAISLVYRNRGALKQSIEMAANIGGDTDTIAAICGAICGGYRFDLSTEKVAQLEQANTIDFGKLAEQLAEIVKDGGLAHVNESL</sequence>
<feature type="binding site" evidence="1">
    <location>
        <position position="281"/>
    </location>
    <ligand>
        <name>Mg(2+)</name>
        <dbReference type="ChEBI" id="CHEBI:18420"/>
        <label>1</label>
    </ligand>
</feature>
<dbReference type="InterPro" id="IPR005502">
    <property type="entry name" value="Ribosyl_crysJ1"/>
</dbReference>
<dbReference type="SUPFAM" id="SSF101478">
    <property type="entry name" value="ADP-ribosylglycohydrolase"/>
    <property type="match status" value="1"/>
</dbReference>
<reference evidence="2 3" key="1">
    <citation type="submission" date="2015-11" db="EMBL/GenBank/DDBJ databases">
        <title>Draft genome sequences of new species of the genus Lactobacillus isolated from orchardgrass silage.</title>
        <authorList>
            <person name="Tohno M."/>
            <person name="Tanizawa Y."/>
            <person name="Arita M."/>
        </authorList>
    </citation>
    <scope>NUCLEOTIDE SEQUENCE [LARGE SCALE GENOMIC DNA]</scope>
    <source>
        <strain evidence="2 3">IWT140</strain>
    </source>
</reference>
<feature type="binding site" evidence="1">
    <location>
        <position position="61"/>
    </location>
    <ligand>
        <name>Mg(2+)</name>
        <dbReference type="ChEBI" id="CHEBI:18420"/>
        <label>1</label>
    </ligand>
</feature>
<accession>A0A1Z5IL89</accession>
<name>A0A1Z5IL89_9LACO</name>
<comment type="cofactor">
    <cofactor evidence="1">
        <name>Mg(2+)</name>
        <dbReference type="ChEBI" id="CHEBI:18420"/>
    </cofactor>
    <text evidence="1">Binds 2 magnesium ions per subunit.</text>
</comment>
<evidence type="ECO:0000313" key="2">
    <source>
        <dbReference type="EMBL" id="GAX02517.1"/>
    </source>
</evidence>
<keyword evidence="1" id="KW-0479">Metal-binding</keyword>
<organism evidence="2 3">
    <name type="scientific">Secundilactobacillus pentosiphilus</name>
    <dbReference type="NCBI Taxonomy" id="1714682"/>
    <lineage>
        <taxon>Bacteria</taxon>
        <taxon>Bacillati</taxon>
        <taxon>Bacillota</taxon>
        <taxon>Bacilli</taxon>
        <taxon>Lactobacillales</taxon>
        <taxon>Lactobacillaceae</taxon>
        <taxon>Secundilactobacillus</taxon>
    </lineage>
</organism>
<evidence type="ECO:0000313" key="3">
    <source>
        <dbReference type="Proteomes" id="UP000198430"/>
    </source>
</evidence>
<evidence type="ECO:0000256" key="1">
    <source>
        <dbReference type="PIRSR" id="PIRSR605502-1"/>
    </source>
</evidence>
<dbReference type="Proteomes" id="UP000198430">
    <property type="component" value="Unassembled WGS sequence"/>
</dbReference>
<dbReference type="PANTHER" id="PTHR16222">
    <property type="entry name" value="ADP-RIBOSYLGLYCOHYDROLASE"/>
    <property type="match status" value="1"/>
</dbReference>
<dbReference type="PANTHER" id="PTHR16222:SF12">
    <property type="entry name" value="ADP-RIBOSYLGLYCOHYDROLASE-RELATED"/>
    <property type="match status" value="1"/>
</dbReference>
<dbReference type="InterPro" id="IPR050792">
    <property type="entry name" value="ADP-ribosylglycohydrolase"/>
</dbReference>
<proteinExistence type="predicted"/>
<dbReference type="InterPro" id="IPR036705">
    <property type="entry name" value="Ribosyl_crysJ1_sf"/>
</dbReference>